<protein>
    <submittedName>
        <fullName evidence="4">Uncharacterized protein</fullName>
    </submittedName>
</protein>
<dbReference type="EMBL" id="BJWL01000013">
    <property type="protein sequence ID" value="GFY99282.1"/>
    <property type="molecule type" value="Genomic_DNA"/>
</dbReference>
<dbReference type="Proteomes" id="UP000585474">
    <property type="component" value="Unassembled WGS sequence"/>
</dbReference>
<accession>A0A7J0H702</accession>
<dbReference type="EMBL" id="BJWL01000037">
    <property type="protein sequence ID" value="GFS28236.1"/>
    <property type="molecule type" value="Genomic_DNA"/>
</dbReference>
<comment type="caution">
    <text evidence="4">The sequence shown here is derived from an EMBL/GenBank/DDBJ whole genome shotgun (WGS) entry which is preliminary data.</text>
</comment>
<sequence>MTALVVKKRGIEEQSYMPPVIPYWPAALSSPQVGVRCSEEGDLVHASAASPWGRDRWRLPWPGRQMGIEMQMRGIRVLQMQMEERNWMREEE</sequence>
<gene>
    <name evidence="1" type="ORF">Acr_00g0000690</name>
    <name evidence="2" type="ORF">Acr_13g0006830</name>
    <name evidence="3" type="ORF">Acr_27g0002550</name>
    <name evidence="4" type="ORF">Acr_27g0002630</name>
</gene>
<evidence type="ECO:0000313" key="4">
    <source>
        <dbReference type="EMBL" id="GFZ18524.1"/>
    </source>
</evidence>
<dbReference type="EMBL" id="BJWL01000027">
    <property type="protein sequence ID" value="GFZ18524.1"/>
    <property type="molecule type" value="Genomic_DNA"/>
</dbReference>
<reference evidence="4 5" key="1">
    <citation type="submission" date="2019-07" db="EMBL/GenBank/DDBJ databases">
        <title>De Novo Assembly of kiwifruit Actinidia rufa.</title>
        <authorList>
            <person name="Sugita-Konishi S."/>
            <person name="Sato K."/>
            <person name="Mori E."/>
            <person name="Abe Y."/>
            <person name="Kisaki G."/>
            <person name="Hamano K."/>
            <person name="Suezawa K."/>
            <person name="Otani M."/>
            <person name="Fukuda T."/>
            <person name="Manabe T."/>
            <person name="Gomi K."/>
            <person name="Tabuchi M."/>
            <person name="Akimitsu K."/>
            <person name="Kataoka I."/>
        </authorList>
    </citation>
    <scope>NUCLEOTIDE SEQUENCE [LARGE SCALE GENOMIC DNA]</scope>
    <source>
        <strain evidence="5">cv. Fuchu</strain>
        <strain evidence="4">Fuchu</strain>
    </source>
</reference>
<evidence type="ECO:0000313" key="5">
    <source>
        <dbReference type="Proteomes" id="UP000585474"/>
    </source>
</evidence>
<dbReference type="EMBL" id="BJWL01000027">
    <property type="protein sequence ID" value="GFZ18516.1"/>
    <property type="molecule type" value="Genomic_DNA"/>
</dbReference>
<evidence type="ECO:0000313" key="3">
    <source>
        <dbReference type="EMBL" id="GFZ18516.1"/>
    </source>
</evidence>
<evidence type="ECO:0000313" key="1">
    <source>
        <dbReference type="EMBL" id="GFS28236.1"/>
    </source>
</evidence>
<keyword evidence="5" id="KW-1185">Reference proteome</keyword>
<proteinExistence type="predicted"/>
<dbReference type="AlphaFoldDB" id="A0A7J0H702"/>
<evidence type="ECO:0000313" key="2">
    <source>
        <dbReference type="EMBL" id="GFY99282.1"/>
    </source>
</evidence>
<name>A0A7J0H702_9ERIC</name>
<organism evidence="4 5">
    <name type="scientific">Actinidia rufa</name>
    <dbReference type="NCBI Taxonomy" id="165716"/>
    <lineage>
        <taxon>Eukaryota</taxon>
        <taxon>Viridiplantae</taxon>
        <taxon>Streptophyta</taxon>
        <taxon>Embryophyta</taxon>
        <taxon>Tracheophyta</taxon>
        <taxon>Spermatophyta</taxon>
        <taxon>Magnoliopsida</taxon>
        <taxon>eudicotyledons</taxon>
        <taxon>Gunneridae</taxon>
        <taxon>Pentapetalae</taxon>
        <taxon>asterids</taxon>
        <taxon>Ericales</taxon>
        <taxon>Actinidiaceae</taxon>
        <taxon>Actinidia</taxon>
    </lineage>
</organism>